<dbReference type="InterPro" id="IPR016181">
    <property type="entry name" value="Acyl_CoA_acyltransferase"/>
</dbReference>
<name>A0A5S5C8S4_9FLAO</name>
<dbReference type="AlphaFoldDB" id="A0A5S5C8S4"/>
<dbReference type="Proteomes" id="UP000324376">
    <property type="component" value="Unassembled WGS sequence"/>
</dbReference>
<accession>A0A5S5C8S4</accession>
<dbReference type="InterPro" id="IPR000182">
    <property type="entry name" value="GNAT_dom"/>
</dbReference>
<reference evidence="2 3" key="1">
    <citation type="submission" date="2019-07" db="EMBL/GenBank/DDBJ databases">
        <title>Genomic Encyclopedia of Archaeal and Bacterial Type Strains, Phase II (KMG-II): from individual species to whole genera.</title>
        <authorList>
            <person name="Goeker M."/>
        </authorList>
    </citation>
    <scope>NUCLEOTIDE SEQUENCE [LARGE SCALE GENOMIC DNA]</scope>
    <source>
        <strain evidence="2 3">DSM 17527</strain>
    </source>
</reference>
<keyword evidence="3" id="KW-1185">Reference proteome</keyword>
<evidence type="ECO:0000259" key="1">
    <source>
        <dbReference type="PROSITE" id="PS51186"/>
    </source>
</evidence>
<dbReference type="EMBL" id="VNHU01000002">
    <property type="protein sequence ID" value="TYP75805.1"/>
    <property type="molecule type" value="Genomic_DNA"/>
</dbReference>
<gene>
    <name evidence="2" type="ORF">BD809_10212</name>
</gene>
<dbReference type="Gene3D" id="3.40.630.30">
    <property type="match status" value="1"/>
</dbReference>
<dbReference type="GO" id="GO:0016747">
    <property type="term" value="F:acyltransferase activity, transferring groups other than amino-acyl groups"/>
    <property type="evidence" value="ECO:0007669"/>
    <property type="project" value="InterPro"/>
</dbReference>
<evidence type="ECO:0000313" key="2">
    <source>
        <dbReference type="EMBL" id="TYP75805.1"/>
    </source>
</evidence>
<proteinExistence type="predicted"/>
<organism evidence="2 3">
    <name type="scientific">Aquimarina intermedia</name>
    <dbReference type="NCBI Taxonomy" id="350814"/>
    <lineage>
        <taxon>Bacteria</taxon>
        <taxon>Pseudomonadati</taxon>
        <taxon>Bacteroidota</taxon>
        <taxon>Flavobacteriia</taxon>
        <taxon>Flavobacteriales</taxon>
        <taxon>Flavobacteriaceae</taxon>
        <taxon>Aquimarina</taxon>
    </lineage>
</organism>
<comment type="caution">
    <text evidence="2">The sequence shown here is derived from an EMBL/GenBank/DDBJ whole genome shotgun (WGS) entry which is preliminary data.</text>
</comment>
<dbReference type="Pfam" id="PF00583">
    <property type="entry name" value="Acetyltransf_1"/>
    <property type="match status" value="1"/>
</dbReference>
<keyword evidence="2" id="KW-0808">Transferase</keyword>
<dbReference type="CDD" id="cd04301">
    <property type="entry name" value="NAT_SF"/>
    <property type="match status" value="1"/>
</dbReference>
<dbReference type="PANTHER" id="PTHR43072">
    <property type="entry name" value="N-ACETYLTRANSFERASE"/>
    <property type="match status" value="1"/>
</dbReference>
<evidence type="ECO:0000313" key="3">
    <source>
        <dbReference type="Proteomes" id="UP000324376"/>
    </source>
</evidence>
<sequence length="164" mass="19405">MRFFIYKFICMKELLIREATHKDLETLLDFEQEIIRTERPMDKTLIQDKKISYYDIASYIVQKDTQVLVAEAEGQLIGSGYGQIRERKPYFKTDLLGYIGFIYVNENFRGKGVSQQILKALTEWFQNQNITEIRLTVYSENPRAIKAYEKVGFKSHIIEMRLDN</sequence>
<dbReference type="SUPFAM" id="SSF55729">
    <property type="entry name" value="Acyl-CoA N-acyltransferases (Nat)"/>
    <property type="match status" value="1"/>
</dbReference>
<protein>
    <submittedName>
        <fullName evidence="2">RimJ/RimL family protein N-acetyltransferase</fullName>
    </submittedName>
</protein>
<dbReference type="PROSITE" id="PS51186">
    <property type="entry name" value="GNAT"/>
    <property type="match status" value="1"/>
</dbReference>
<feature type="domain" description="N-acetyltransferase" evidence="1">
    <location>
        <begin position="14"/>
        <end position="164"/>
    </location>
</feature>